<dbReference type="Gene3D" id="3.40.50.1110">
    <property type="entry name" value="SGNH hydrolase"/>
    <property type="match status" value="1"/>
</dbReference>
<dbReference type="SUPFAM" id="SSF52266">
    <property type="entry name" value="SGNH hydrolase"/>
    <property type="match status" value="1"/>
</dbReference>
<dbReference type="Proteomes" id="UP000235965">
    <property type="component" value="Unassembled WGS sequence"/>
</dbReference>
<gene>
    <name evidence="2" type="ORF">B7P43_G12753</name>
</gene>
<dbReference type="EMBL" id="NEVH01006994">
    <property type="protein sequence ID" value="PNF36038.1"/>
    <property type="molecule type" value="Genomic_DNA"/>
</dbReference>
<reference evidence="2 3" key="1">
    <citation type="submission" date="2017-12" db="EMBL/GenBank/DDBJ databases">
        <title>Hemimetabolous genomes reveal molecular basis of termite eusociality.</title>
        <authorList>
            <person name="Harrison M.C."/>
            <person name="Jongepier E."/>
            <person name="Robertson H.M."/>
            <person name="Arning N."/>
            <person name="Bitard-Feildel T."/>
            <person name="Chao H."/>
            <person name="Childers C.P."/>
            <person name="Dinh H."/>
            <person name="Doddapaneni H."/>
            <person name="Dugan S."/>
            <person name="Gowin J."/>
            <person name="Greiner C."/>
            <person name="Han Y."/>
            <person name="Hu H."/>
            <person name="Hughes D.S.T."/>
            <person name="Huylmans A.-K."/>
            <person name="Kemena C."/>
            <person name="Kremer L.P.M."/>
            <person name="Lee S.L."/>
            <person name="Lopez-Ezquerra A."/>
            <person name="Mallet L."/>
            <person name="Monroy-Kuhn J.M."/>
            <person name="Moser A."/>
            <person name="Murali S.C."/>
            <person name="Muzny D.M."/>
            <person name="Otani S."/>
            <person name="Piulachs M.-D."/>
            <person name="Poelchau M."/>
            <person name="Qu J."/>
            <person name="Schaub F."/>
            <person name="Wada-Katsumata A."/>
            <person name="Worley K.C."/>
            <person name="Xie Q."/>
            <person name="Ylla G."/>
            <person name="Poulsen M."/>
            <person name="Gibbs R.A."/>
            <person name="Schal C."/>
            <person name="Richards S."/>
            <person name="Belles X."/>
            <person name="Korb J."/>
            <person name="Bornberg-Bauer E."/>
        </authorList>
    </citation>
    <scope>NUCLEOTIDE SEQUENCE [LARGE SCALE GENOMIC DNA]</scope>
    <source>
        <tissue evidence="2">Whole body</tissue>
    </source>
</reference>
<protein>
    <submittedName>
        <fullName evidence="2">Uncharacterized protein</fullName>
    </submittedName>
</protein>
<comment type="caution">
    <text evidence="2">The sequence shown here is derived from an EMBL/GenBank/DDBJ whole genome shotgun (WGS) entry which is preliminary data.</text>
</comment>
<name>A0A2J7R5C7_9NEOP</name>
<evidence type="ECO:0000313" key="3">
    <source>
        <dbReference type="Proteomes" id="UP000235965"/>
    </source>
</evidence>
<feature type="region of interest" description="Disordered" evidence="1">
    <location>
        <begin position="336"/>
        <end position="360"/>
    </location>
</feature>
<evidence type="ECO:0000313" key="2">
    <source>
        <dbReference type="EMBL" id="PNF36038.1"/>
    </source>
</evidence>
<evidence type="ECO:0000256" key="1">
    <source>
        <dbReference type="SAM" id="MobiDB-lite"/>
    </source>
</evidence>
<dbReference type="AlphaFoldDB" id="A0A2J7R5C7"/>
<sequence length="360" mass="40430">MLTDYLKVALTELKSAQKIIRILHDERVEQNNLKNQVNLSNATNRKPDDVRFSKMKKTTKDNHNSNYVDKVKHKIRIVGDSHARGLANELKYNLTLEFNSQGVVKPGSSLEQLVNISDTDMKNLTMSDVCVVWGGSMDVGRNETKLGIRALKEFVSSLNHTNVVVINVPYRHDLAPNSCVNCEVQLFNRRLEKLKRAYSNLSVVTVDSTRELFTRQGYHLNSQGKEHIARRVASVIKDLFSANDSKPIVLKWSYLDEMQSHLNEKQTSGVEVVEGNGCGRNTMEQLVGDGAIESNVANHATILLMSQENTCLNQVGVHDNPSSDHSVDEQRIARVAEQTAPPGTPSRKIPTARNKDFLWE</sequence>
<dbReference type="InParanoid" id="A0A2J7R5C7"/>
<accession>A0A2J7R5C7</accession>
<dbReference type="OrthoDB" id="6624170at2759"/>
<proteinExistence type="predicted"/>
<keyword evidence="3" id="KW-1185">Reference proteome</keyword>
<organism evidence="2 3">
    <name type="scientific">Cryptotermes secundus</name>
    <dbReference type="NCBI Taxonomy" id="105785"/>
    <lineage>
        <taxon>Eukaryota</taxon>
        <taxon>Metazoa</taxon>
        <taxon>Ecdysozoa</taxon>
        <taxon>Arthropoda</taxon>
        <taxon>Hexapoda</taxon>
        <taxon>Insecta</taxon>
        <taxon>Pterygota</taxon>
        <taxon>Neoptera</taxon>
        <taxon>Polyneoptera</taxon>
        <taxon>Dictyoptera</taxon>
        <taxon>Blattodea</taxon>
        <taxon>Blattoidea</taxon>
        <taxon>Termitoidae</taxon>
        <taxon>Kalotermitidae</taxon>
        <taxon>Cryptotermitinae</taxon>
        <taxon>Cryptotermes</taxon>
    </lineage>
</organism>
<dbReference type="STRING" id="105785.A0A2J7R5C7"/>
<dbReference type="CDD" id="cd00229">
    <property type="entry name" value="SGNH_hydrolase"/>
    <property type="match status" value="1"/>
</dbReference>
<dbReference type="InterPro" id="IPR036514">
    <property type="entry name" value="SGNH_hydro_sf"/>
</dbReference>